<name>A0A150MD34_9BACI</name>
<reference evidence="3 4" key="1">
    <citation type="submission" date="2016-01" db="EMBL/GenBank/DDBJ databases">
        <title>Draft Genome Sequences of Seven Thermophilic Sporeformers Isolated from Foods.</title>
        <authorList>
            <person name="Berendsen E.M."/>
            <person name="Wells-Bennik M.H."/>
            <person name="Krawcyk A.O."/>
            <person name="De Jong A."/>
            <person name="Holsappel S."/>
            <person name="Eijlander R.T."/>
            <person name="Kuipers O.P."/>
        </authorList>
    </citation>
    <scope>NUCLEOTIDE SEQUENCE [LARGE SCALE GENOMIC DNA]</scope>
    <source>
        <strain evidence="3 4">B4135</strain>
    </source>
</reference>
<feature type="transmembrane region" description="Helical" evidence="2">
    <location>
        <begin position="71"/>
        <end position="88"/>
    </location>
</feature>
<sequence length="334" mass="38441">MRILFPWYPISLYMIREKTPYISPVRILPVQFQRFRRGGRRCGPRKDMRPSEETYNVCNLKKRGSVTMKKTAIFCLVNALILLSALFLKQLFEGKVAREAIIYFPESENYYFLDAKTDLVPGGKGVFFLRTFSRLNEKAYLRQDISLVFADGRLILTQNRWKRDAERMETEQDVHAPGAENLSALSLHYAEIHDPGGEIKSAFAMSADRFPAGGNETEKAMEKEERELERILQRAKKELRIPIENYDAFPLDKLSGFGNKPFPGFSLAETRKITGQLWEGIYKNYFLGIKDEKGRPESPLGSTMPIVLLAKDKGHLLVLFETKDGKLRMLKQMI</sequence>
<evidence type="ECO:0000313" key="4">
    <source>
        <dbReference type="Proteomes" id="UP000075683"/>
    </source>
</evidence>
<protein>
    <submittedName>
        <fullName evidence="3">Uncharacterized protein</fullName>
    </submittedName>
</protein>
<keyword evidence="2" id="KW-0472">Membrane</keyword>
<accession>A0A150MD34</accession>
<dbReference type="STRING" id="301148.B4135_1294"/>
<gene>
    <name evidence="3" type="ORF">B4135_1294</name>
</gene>
<feature type="coiled-coil region" evidence="1">
    <location>
        <begin position="214"/>
        <end position="241"/>
    </location>
</feature>
<evidence type="ECO:0000313" key="3">
    <source>
        <dbReference type="EMBL" id="KYD22504.1"/>
    </source>
</evidence>
<dbReference type="PATRIC" id="fig|301148.3.peg.457"/>
<comment type="caution">
    <text evidence="3">The sequence shown here is derived from an EMBL/GenBank/DDBJ whole genome shotgun (WGS) entry which is preliminary data.</text>
</comment>
<organism evidence="3 4">
    <name type="scientific">Caldibacillus debilis</name>
    <dbReference type="NCBI Taxonomy" id="301148"/>
    <lineage>
        <taxon>Bacteria</taxon>
        <taxon>Bacillati</taxon>
        <taxon>Bacillota</taxon>
        <taxon>Bacilli</taxon>
        <taxon>Bacillales</taxon>
        <taxon>Bacillaceae</taxon>
        <taxon>Caldibacillus</taxon>
    </lineage>
</organism>
<keyword evidence="1" id="KW-0175">Coiled coil</keyword>
<dbReference type="Proteomes" id="UP000075683">
    <property type="component" value="Unassembled WGS sequence"/>
</dbReference>
<proteinExistence type="predicted"/>
<dbReference type="EMBL" id="LQYT01000010">
    <property type="protein sequence ID" value="KYD22504.1"/>
    <property type="molecule type" value="Genomic_DNA"/>
</dbReference>
<dbReference type="AlphaFoldDB" id="A0A150MD34"/>
<keyword evidence="2" id="KW-1133">Transmembrane helix</keyword>
<evidence type="ECO:0000256" key="2">
    <source>
        <dbReference type="SAM" id="Phobius"/>
    </source>
</evidence>
<keyword evidence="2" id="KW-0812">Transmembrane</keyword>
<evidence type="ECO:0000256" key="1">
    <source>
        <dbReference type="SAM" id="Coils"/>
    </source>
</evidence>